<reference evidence="2 3" key="1">
    <citation type="submission" date="2020-10" db="EMBL/GenBank/DDBJ databases">
        <title>Genome Sequencing of Rodentibacter spp. strain DSM111151.</title>
        <authorList>
            <person name="Benga L."/>
            <person name="Lautwein T."/>
        </authorList>
    </citation>
    <scope>NUCLEOTIDE SEQUENCE [LARGE SCALE GENOMIC DNA]</scope>
    <source>
        <strain evidence="2 3">DSM 111151</strain>
    </source>
</reference>
<keyword evidence="1" id="KW-0472">Membrane</keyword>
<keyword evidence="3" id="KW-1185">Reference proteome</keyword>
<protein>
    <submittedName>
        <fullName evidence="2">Uncharacterized protein</fullName>
    </submittedName>
</protein>
<evidence type="ECO:0000313" key="3">
    <source>
        <dbReference type="Proteomes" id="UP000663069"/>
    </source>
</evidence>
<evidence type="ECO:0000313" key="2">
    <source>
        <dbReference type="EMBL" id="QPB42879.1"/>
    </source>
</evidence>
<organism evidence="2 3">
    <name type="scientific">Rodentibacter haemolyticus</name>
    <dbReference type="NCBI Taxonomy" id="2778911"/>
    <lineage>
        <taxon>Bacteria</taxon>
        <taxon>Pseudomonadati</taxon>
        <taxon>Pseudomonadota</taxon>
        <taxon>Gammaproteobacteria</taxon>
        <taxon>Pasteurellales</taxon>
        <taxon>Pasteurellaceae</taxon>
        <taxon>Rodentibacter</taxon>
    </lineage>
</organism>
<proteinExistence type="predicted"/>
<dbReference type="Proteomes" id="UP000663069">
    <property type="component" value="Chromosome"/>
</dbReference>
<keyword evidence="1" id="KW-0812">Transmembrane</keyword>
<gene>
    <name evidence="2" type="ORF">IHV77_01765</name>
</gene>
<dbReference type="EMBL" id="CP063056">
    <property type="protein sequence ID" value="QPB42879.1"/>
    <property type="molecule type" value="Genomic_DNA"/>
</dbReference>
<sequence length="175" mass="20788">MDEFKLLALVTFEVFGIVIVIVYSQYKQQKRIEDFKAVIKNSLLKGYLNDESLDSYAFSFRLKYERVSLILQRLIIELEKDDSFQYPEKIELLRQVTRIYQKTGFLSNLPDSIRSKLRAIITMNPQLNELIFQLAQDIWIFNLKDKLFRNISFLISIITTLIALWQFYPIVISLF</sequence>
<accession>A0ABX6UXV0</accession>
<feature type="transmembrane region" description="Helical" evidence="1">
    <location>
        <begin position="147"/>
        <end position="168"/>
    </location>
</feature>
<evidence type="ECO:0000256" key="1">
    <source>
        <dbReference type="SAM" id="Phobius"/>
    </source>
</evidence>
<name>A0ABX6UXV0_9PAST</name>
<dbReference type="RefSeq" id="WP_194812456.1">
    <property type="nucleotide sequence ID" value="NZ_CP063056.1"/>
</dbReference>
<feature type="transmembrane region" description="Helical" evidence="1">
    <location>
        <begin position="6"/>
        <end position="26"/>
    </location>
</feature>
<keyword evidence="1" id="KW-1133">Transmembrane helix</keyword>